<dbReference type="KEGG" id="vdi:Vdis_2010"/>
<gene>
    <name evidence="1" type="ordered locus">Vdis_2010</name>
</gene>
<protein>
    <submittedName>
        <fullName evidence="1">Uncharacterized protein</fullName>
    </submittedName>
</protein>
<organism evidence="1 2">
    <name type="scientific">Vulcanisaeta distributa (strain DSM 14429 / JCM 11212 / NBRC 100878 / IC-017)</name>
    <dbReference type="NCBI Taxonomy" id="572478"/>
    <lineage>
        <taxon>Archaea</taxon>
        <taxon>Thermoproteota</taxon>
        <taxon>Thermoprotei</taxon>
        <taxon>Thermoproteales</taxon>
        <taxon>Thermoproteaceae</taxon>
        <taxon>Vulcanisaeta</taxon>
    </lineage>
</organism>
<accession>E1QP17</accession>
<proteinExistence type="predicted"/>
<reference evidence="2" key="2">
    <citation type="journal article" date="2010" name="Stand. Genomic Sci.">
        <title>Complete genome sequence of Vulcanisaeta distributa type strain (IC-017T).</title>
        <authorList>
            <person name="Mavromatis K."/>
            <person name="Sikorski J."/>
            <person name="Pabst E."/>
            <person name="Teshima H."/>
            <person name="Lapidus A."/>
            <person name="Lucas S."/>
            <person name="Nolan M."/>
            <person name="Glavina Del Rio T."/>
            <person name="Cheng J."/>
            <person name="Bruce D."/>
            <person name="Goodwin L."/>
            <person name="Pitluck S."/>
            <person name="Liolios K."/>
            <person name="Ivanova N."/>
            <person name="Mikhailova N."/>
            <person name="Pati A."/>
            <person name="Chen A."/>
            <person name="Palaniappan K."/>
            <person name="Land M."/>
            <person name="Hauser L."/>
            <person name="Chang Y."/>
            <person name="Jeffries C."/>
            <person name="Rohde M."/>
            <person name="Spring S."/>
            <person name="Goker M."/>
            <person name="Wirth R."/>
            <person name="Woyke T."/>
            <person name="Bristow J."/>
            <person name="Eisen J."/>
            <person name="Markowitz V."/>
            <person name="Hugenholtz P."/>
            <person name="Klenk H."/>
            <person name="Kyrpides N."/>
        </authorList>
    </citation>
    <scope>NUCLEOTIDE SEQUENCE [LARGE SCALE GENOMIC DNA]</scope>
    <source>
        <strain evidence="2">DSM 14429 / JCM 11212 / NBRC 100878 / IC-017</strain>
    </source>
</reference>
<dbReference type="RefSeq" id="WP_013337107.1">
    <property type="nucleotide sequence ID" value="NC_014537.1"/>
</dbReference>
<keyword evidence="2" id="KW-1185">Reference proteome</keyword>
<dbReference type="eggNOG" id="arCOG10867">
    <property type="taxonomic scope" value="Archaea"/>
</dbReference>
<evidence type="ECO:0000313" key="2">
    <source>
        <dbReference type="Proteomes" id="UP000006681"/>
    </source>
</evidence>
<dbReference type="EMBL" id="CP002100">
    <property type="protein sequence ID" value="ADN51382.1"/>
    <property type="molecule type" value="Genomic_DNA"/>
</dbReference>
<dbReference type="Proteomes" id="UP000006681">
    <property type="component" value="Chromosome"/>
</dbReference>
<dbReference type="GeneID" id="9752960"/>
<sequence>MGIKKISNVEFKYIRGESQVEIYGERFTIDYNNLRLVLSTKNSIKALRIYEKLRNIYEKVSIRQRKGYMIVSIPFKAIVKNDELRNAIRRVLCSKLKKTKNEKTKAKIIHALMKLSSSEEIDCEP</sequence>
<evidence type="ECO:0000313" key="1">
    <source>
        <dbReference type="EMBL" id="ADN51382.1"/>
    </source>
</evidence>
<dbReference type="STRING" id="572478.Vdis_2010"/>
<name>E1QP17_VULDI</name>
<dbReference type="HOGENOM" id="CLU_1987743_0_0_2"/>
<reference evidence="1 2" key="1">
    <citation type="journal article" date="2010" name="Stand. Genomic Sci.">
        <title>Complete genome sequence of Vulcanisaeta distributa type strain (IC-017).</title>
        <authorList>
            <person name="Mavromatis K."/>
            <person name="Sikorski J."/>
            <person name="Pabst E."/>
            <person name="Teshima H."/>
            <person name="Lapidus A."/>
            <person name="Lucas S."/>
            <person name="Nolan M."/>
            <person name="Glavina Del Rio T."/>
            <person name="Cheng J.F."/>
            <person name="Bruce D."/>
            <person name="Goodwin L."/>
            <person name="Pitluck S."/>
            <person name="Liolios K."/>
            <person name="Ivanova N."/>
            <person name="Mikhailova N."/>
            <person name="Pati A."/>
            <person name="Chen A."/>
            <person name="Palaniappan K."/>
            <person name="Land M."/>
            <person name="Hauser L."/>
            <person name="Chang Y.J."/>
            <person name="Jeffries C.D."/>
            <person name="Rohde M."/>
            <person name="Spring S."/>
            <person name="Goker M."/>
            <person name="Wirth R."/>
            <person name="Woyke T."/>
            <person name="Bristow J."/>
            <person name="Eisen J.A."/>
            <person name="Markowitz V."/>
            <person name="Hugenholtz P."/>
            <person name="Klenk H.P."/>
            <person name="Kyrpides N.C."/>
        </authorList>
    </citation>
    <scope>NUCLEOTIDE SEQUENCE [LARGE SCALE GENOMIC DNA]</scope>
    <source>
        <strain evidence="2">DSM 14429 / JCM 11212 / NBRC 100878 / IC-017</strain>
    </source>
</reference>
<dbReference type="AlphaFoldDB" id="E1QP17"/>